<dbReference type="GO" id="GO:0000062">
    <property type="term" value="F:fatty-acyl-CoA binding"/>
    <property type="evidence" value="ECO:0007669"/>
    <property type="project" value="InterPro"/>
</dbReference>
<dbReference type="AlphaFoldDB" id="A0A9W7EW14"/>
<name>A0A9W7EW14_9STRA</name>
<evidence type="ECO:0000256" key="2">
    <source>
        <dbReference type="ARBA" id="ARBA00023121"/>
    </source>
</evidence>
<dbReference type="InterPro" id="IPR014352">
    <property type="entry name" value="FERM/acyl-CoA-bd_prot_sf"/>
</dbReference>
<comment type="similarity">
    <text evidence="1">Belongs to the ACBP family.</text>
</comment>
<accession>A0A9W7EW14</accession>
<dbReference type="InterPro" id="IPR000582">
    <property type="entry name" value="Acyl-CoA-binding_protein"/>
</dbReference>
<feature type="non-terminal residue" evidence="4">
    <location>
        <position position="1"/>
    </location>
</feature>
<feature type="non-terminal residue" evidence="4">
    <location>
        <position position="62"/>
    </location>
</feature>
<protein>
    <recommendedName>
        <fullName evidence="3">ACB domain-containing protein</fullName>
    </recommendedName>
</protein>
<gene>
    <name evidence="4" type="ORF">TL16_g12407</name>
</gene>
<evidence type="ECO:0000259" key="3">
    <source>
        <dbReference type="PROSITE" id="PS51228"/>
    </source>
</evidence>
<dbReference type="PANTHER" id="PTHR23310:SF62">
    <property type="entry name" value="ACYL-COA BINDING PROTEIN 1, ISOFORM A"/>
    <property type="match status" value="1"/>
</dbReference>
<dbReference type="Proteomes" id="UP001162640">
    <property type="component" value="Unassembled WGS sequence"/>
</dbReference>
<dbReference type="Gene3D" id="1.20.80.10">
    <property type="match status" value="1"/>
</dbReference>
<dbReference type="InterPro" id="IPR035984">
    <property type="entry name" value="Acyl-CoA-binding_sf"/>
</dbReference>
<dbReference type="Pfam" id="PF00887">
    <property type="entry name" value="ACBP"/>
    <property type="match status" value="1"/>
</dbReference>
<dbReference type="SUPFAM" id="SSF47027">
    <property type="entry name" value="Acyl-CoA binding protein"/>
    <property type="match status" value="1"/>
</dbReference>
<dbReference type="EMBL" id="BLQM01000501">
    <property type="protein sequence ID" value="GMH92642.1"/>
    <property type="molecule type" value="Genomic_DNA"/>
</dbReference>
<keyword evidence="2" id="KW-0446">Lipid-binding</keyword>
<reference evidence="5" key="1">
    <citation type="journal article" date="2023" name="Commun. Biol.">
        <title>Genome analysis of Parmales, the sister group of diatoms, reveals the evolutionary specialization of diatoms from phago-mixotrophs to photoautotrophs.</title>
        <authorList>
            <person name="Ban H."/>
            <person name="Sato S."/>
            <person name="Yoshikawa S."/>
            <person name="Yamada K."/>
            <person name="Nakamura Y."/>
            <person name="Ichinomiya M."/>
            <person name="Sato N."/>
            <person name="Blanc-Mathieu R."/>
            <person name="Endo H."/>
            <person name="Kuwata A."/>
            <person name="Ogata H."/>
        </authorList>
    </citation>
    <scope>NUCLEOTIDE SEQUENCE [LARGE SCALE GENOMIC DNA]</scope>
</reference>
<evidence type="ECO:0000313" key="5">
    <source>
        <dbReference type="Proteomes" id="UP001162640"/>
    </source>
</evidence>
<proteinExistence type="inferred from homology"/>
<sequence length="62" mass="6930">RLELYALHKQAAAGDCNTDKPVNKGVAEKAKWSAWRSKSGLSQAESMSRYIAECDRQVRVYG</sequence>
<dbReference type="GO" id="GO:0006631">
    <property type="term" value="P:fatty acid metabolic process"/>
    <property type="evidence" value="ECO:0007669"/>
    <property type="project" value="TreeGrafter"/>
</dbReference>
<comment type="caution">
    <text evidence="4">The sequence shown here is derived from an EMBL/GenBank/DDBJ whole genome shotgun (WGS) entry which is preliminary data.</text>
</comment>
<evidence type="ECO:0000256" key="1">
    <source>
        <dbReference type="ARBA" id="ARBA00005567"/>
    </source>
</evidence>
<dbReference type="PANTHER" id="PTHR23310">
    <property type="entry name" value="ACYL-COA-BINDING PROTEIN, ACBP"/>
    <property type="match status" value="1"/>
</dbReference>
<evidence type="ECO:0000313" key="4">
    <source>
        <dbReference type="EMBL" id="GMH92642.1"/>
    </source>
</evidence>
<feature type="domain" description="ACB" evidence="3">
    <location>
        <begin position="1"/>
        <end position="62"/>
    </location>
</feature>
<dbReference type="PROSITE" id="PS51228">
    <property type="entry name" value="ACB_2"/>
    <property type="match status" value="1"/>
</dbReference>
<organism evidence="4 5">
    <name type="scientific">Triparma laevis f. inornata</name>
    <dbReference type="NCBI Taxonomy" id="1714386"/>
    <lineage>
        <taxon>Eukaryota</taxon>
        <taxon>Sar</taxon>
        <taxon>Stramenopiles</taxon>
        <taxon>Ochrophyta</taxon>
        <taxon>Bolidophyceae</taxon>
        <taxon>Parmales</taxon>
        <taxon>Triparmaceae</taxon>
        <taxon>Triparma</taxon>
    </lineage>
</organism>